<dbReference type="Proteomes" id="UP000234479">
    <property type="component" value="Unassembled WGS sequence"/>
</dbReference>
<evidence type="ECO:0000256" key="3">
    <source>
        <dbReference type="ARBA" id="ARBA00023136"/>
    </source>
</evidence>
<dbReference type="InterPro" id="IPR039001">
    <property type="entry name" value="Pal"/>
</dbReference>
<sequence>MFRPLTCAIVAPLLISLAACATKPPPAAMQAQSDHAPAVADVPAPSSDDLPRQAPGIAIMQQRLAAEAGDRVYFALDRHDLSEDAMNVLKAQARWLAQNSQVRVLVAGNCDERGTREYNFALGARRAAAARDFLVAQGVAPSRIETVSYGKERPINAGTNEAAWSRNRNANTVIVDLGT</sequence>
<evidence type="ECO:0000256" key="7">
    <source>
        <dbReference type="ARBA" id="ARBA00023306"/>
    </source>
</evidence>
<dbReference type="InterPro" id="IPR006664">
    <property type="entry name" value="OMP_bac"/>
</dbReference>
<evidence type="ECO:0000256" key="1">
    <source>
        <dbReference type="ARBA" id="ARBA00022618"/>
    </source>
</evidence>
<proteinExistence type="inferred from homology"/>
<comment type="function">
    <text evidence="8">Part of the Tol-Pal system, which plays a role in outer membrane invagination during cell division and is important for maintaining outer membrane integrity.</text>
</comment>
<dbReference type="OrthoDB" id="9809164at2"/>
<gene>
    <name evidence="8 12" type="primary">pal</name>
    <name evidence="12" type="ORF">SGCZBJ_01535</name>
</gene>
<organism evidence="12 13">
    <name type="scientific">Caulobacter zeae</name>
    <dbReference type="NCBI Taxonomy" id="2055137"/>
    <lineage>
        <taxon>Bacteria</taxon>
        <taxon>Pseudomonadati</taxon>
        <taxon>Pseudomonadota</taxon>
        <taxon>Alphaproteobacteria</taxon>
        <taxon>Caulobacterales</taxon>
        <taxon>Caulobacteraceae</taxon>
        <taxon>Caulobacter</taxon>
    </lineage>
</organism>
<evidence type="ECO:0000313" key="13">
    <source>
        <dbReference type="Proteomes" id="UP000234479"/>
    </source>
</evidence>
<name>A0A2N5DRH8_9CAUL</name>
<evidence type="ECO:0000256" key="10">
    <source>
        <dbReference type="SAM" id="SignalP"/>
    </source>
</evidence>
<accession>A0A2N5DRH8</accession>
<dbReference type="PANTHER" id="PTHR30329:SF21">
    <property type="entry name" value="LIPOPROTEIN YIAD-RELATED"/>
    <property type="match status" value="1"/>
</dbReference>
<comment type="subcellular location">
    <subcellularLocation>
        <location evidence="8">Cell outer membrane</location>
        <topology evidence="8">Lipid-anchor</topology>
    </subcellularLocation>
</comment>
<dbReference type="HAMAP" id="MF_02204">
    <property type="entry name" value="Pal"/>
    <property type="match status" value="1"/>
</dbReference>
<comment type="subunit">
    <text evidence="8">The Tol-Pal system is composed of five core proteins: the inner membrane proteins TolA, TolQ and TolR, the periplasmic protein TolB and the outer membrane protein Pal. They form a network linking the inner and outer membranes and the peptidoglycan layer.</text>
</comment>
<dbReference type="GO" id="GO:0009279">
    <property type="term" value="C:cell outer membrane"/>
    <property type="evidence" value="ECO:0007669"/>
    <property type="project" value="UniProtKB-SubCell"/>
</dbReference>
<comment type="caution">
    <text evidence="12">The sequence shown here is derived from an EMBL/GenBank/DDBJ whole genome shotgun (WGS) entry which is preliminary data.</text>
</comment>
<feature type="signal peptide" evidence="10">
    <location>
        <begin position="1"/>
        <end position="21"/>
    </location>
</feature>
<keyword evidence="5 8" id="KW-0998">Cell outer membrane</keyword>
<keyword evidence="3 8" id="KW-0472">Membrane</keyword>
<evidence type="ECO:0000256" key="5">
    <source>
        <dbReference type="ARBA" id="ARBA00023237"/>
    </source>
</evidence>
<dbReference type="SUPFAM" id="SSF103088">
    <property type="entry name" value="OmpA-like"/>
    <property type="match status" value="1"/>
</dbReference>
<evidence type="ECO:0000259" key="11">
    <source>
        <dbReference type="PROSITE" id="PS51123"/>
    </source>
</evidence>
<feature type="chain" id="PRO_5014840251" description="Peptidoglycan-associated lipoprotein" evidence="10">
    <location>
        <begin position="22"/>
        <end position="179"/>
    </location>
</feature>
<evidence type="ECO:0000256" key="4">
    <source>
        <dbReference type="ARBA" id="ARBA00023139"/>
    </source>
</evidence>
<feature type="region of interest" description="Disordered" evidence="9">
    <location>
        <begin position="27"/>
        <end position="52"/>
    </location>
</feature>
<dbReference type="InterPro" id="IPR006665">
    <property type="entry name" value="OmpA-like"/>
</dbReference>
<dbReference type="PRINTS" id="PR01021">
    <property type="entry name" value="OMPADOMAIN"/>
</dbReference>
<evidence type="ECO:0000256" key="8">
    <source>
        <dbReference type="HAMAP-Rule" id="MF_02204"/>
    </source>
</evidence>
<feature type="compositionally biased region" description="Low complexity" evidence="9">
    <location>
        <begin position="33"/>
        <end position="48"/>
    </location>
</feature>
<dbReference type="InterPro" id="IPR036737">
    <property type="entry name" value="OmpA-like_sf"/>
</dbReference>
<keyword evidence="1 8" id="KW-0132">Cell division</keyword>
<dbReference type="NCBIfam" id="TIGR02802">
    <property type="entry name" value="Pal_lipo"/>
    <property type="match status" value="1"/>
</dbReference>
<keyword evidence="7 8" id="KW-0131">Cell cycle</keyword>
<dbReference type="EMBL" id="PJRS01000006">
    <property type="protein sequence ID" value="PLR28659.1"/>
    <property type="molecule type" value="Genomic_DNA"/>
</dbReference>
<dbReference type="PANTHER" id="PTHR30329">
    <property type="entry name" value="STATOR ELEMENT OF FLAGELLAR MOTOR COMPLEX"/>
    <property type="match status" value="1"/>
</dbReference>
<dbReference type="RefSeq" id="WP_101716277.1">
    <property type="nucleotide sequence ID" value="NZ_PJRS01000006.1"/>
</dbReference>
<dbReference type="GO" id="GO:0051301">
    <property type="term" value="P:cell division"/>
    <property type="evidence" value="ECO:0007669"/>
    <property type="project" value="UniProtKB-UniRule"/>
</dbReference>
<dbReference type="CDD" id="cd07185">
    <property type="entry name" value="OmpA_C-like"/>
    <property type="match status" value="1"/>
</dbReference>
<dbReference type="AlphaFoldDB" id="A0A2N5DRH8"/>
<reference evidence="12 13" key="1">
    <citation type="submission" date="2017-12" db="EMBL/GenBank/DDBJ databases">
        <title>The genome sequence of Caulobacter sp. 410.</title>
        <authorList>
            <person name="Gao J."/>
            <person name="Mao X."/>
            <person name="Sun J."/>
        </authorList>
    </citation>
    <scope>NUCLEOTIDE SEQUENCE [LARGE SCALE GENOMIC DNA]</scope>
    <source>
        <strain evidence="12 13">410</strain>
    </source>
</reference>
<protein>
    <recommendedName>
        <fullName evidence="8">Peptidoglycan-associated lipoprotein</fullName>
        <shortName evidence="8">PAL</shortName>
    </recommendedName>
</protein>
<evidence type="ECO:0000256" key="2">
    <source>
        <dbReference type="ARBA" id="ARBA00022729"/>
    </source>
</evidence>
<dbReference type="PROSITE" id="PS51123">
    <property type="entry name" value="OMPA_2"/>
    <property type="match status" value="1"/>
</dbReference>
<dbReference type="InterPro" id="IPR050330">
    <property type="entry name" value="Bact_OuterMem_StrucFunc"/>
</dbReference>
<keyword evidence="4 8" id="KW-0564">Palmitate</keyword>
<dbReference type="Gene3D" id="3.30.1330.60">
    <property type="entry name" value="OmpA-like domain"/>
    <property type="match status" value="1"/>
</dbReference>
<dbReference type="Pfam" id="PF00691">
    <property type="entry name" value="OmpA"/>
    <property type="match status" value="1"/>
</dbReference>
<keyword evidence="6 8" id="KW-0449">Lipoprotein</keyword>
<evidence type="ECO:0000313" key="12">
    <source>
        <dbReference type="EMBL" id="PLR28659.1"/>
    </source>
</evidence>
<dbReference type="InterPro" id="IPR014169">
    <property type="entry name" value="Pal_lipo_C"/>
</dbReference>
<keyword evidence="13" id="KW-1185">Reference proteome</keyword>
<evidence type="ECO:0000256" key="9">
    <source>
        <dbReference type="SAM" id="MobiDB-lite"/>
    </source>
</evidence>
<comment type="similarity">
    <text evidence="8">Belongs to the Pal lipoprotein family.</text>
</comment>
<keyword evidence="2 8" id="KW-0732">Signal</keyword>
<evidence type="ECO:0000256" key="6">
    <source>
        <dbReference type="ARBA" id="ARBA00023288"/>
    </source>
</evidence>
<dbReference type="PROSITE" id="PS51257">
    <property type="entry name" value="PROKAR_LIPOPROTEIN"/>
    <property type="match status" value="1"/>
</dbReference>
<feature type="domain" description="OmpA-like" evidence="11">
    <location>
        <begin position="61"/>
        <end position="178"/>
    </location>
</feature>